<dbReference type="InterPro" id="IPR002624">
    <property type="entry name" value="DCK/DGK"/>
</dbReference>
<dbReference type="InterPro" id="IPR050566">
    <property type="entry name" value="Deoxyribonucleoside_kinase"/>
</dbReference>
<dbReference type="Gene3D" id="3.40.50.300">
    <property type="entry name" value="P-loop containing nucleotide triphosphate hydrolases"/>
    <property type="match status" value="1"/>
</dbReference>
<evidence type="ECO:0000313" key="3">
    <source>
        <dbReference type="EMBL" id="OAM15936.1"/>
    </source>
</evidence>
<dbReference type="InterPro" id="IPR031314">
    <property type="entry name" value="DNK_dom"/>
</dbReference>
<keyword evidence="1" id="KW-0547">Nucleotide-binding</keyword>
<dbReference type="PIRSF" id="PIRSF000705">
    <property type="entry name" value="DNK"/>
    <property type="match status" value="1"/>
</dbReference>
<proteinExistence type="predicted"/>
<feature type="binding site" evidence="1">
    <location>
        <begin position="188"/>
        <end position="190"/>
    </location>
    <ligand>
        <name>ATP</name>
        <dbReference type="ChEBI" id="CHEBI:30616"/>
    </ligand>
</feature>
<evidence type="ECO:0000313" key="4">
    <source>
        <dbReference type="Proteomes" id="UP000078003"/>
    </source>
</evidence>
<dbReference type="GO" id="GO:0005524">
    <property type="term" value="F:ATP binding"/>
    <property type="evidence" value="ECO:0007669"/>
    <property type="project" value="UniProtKB-KW"/>
</dbReference>
<organism evidence="3 4">
    <name type="scientific">Eikenella corrodens</name>
    <dbReference type="NCBI Taxonomy" id="539"/>
    <lineage>
        <taxon>Bacteria</taxon>
        <taxon>Pseudomonadati</taxon>
        <taxon>Pseudomonadota</taxon>
        <taxon>Betaproteobacteria</taxon>
        <taxon>Neisseriales</taxon>
        <taxon>Neisseriaceae</taxon>
        <taxon>Eikenella</taxon>
    </lineage>
</organism>
<protein>
    <submittedName>
        <fullName evidence="3">Deoxyguanosine kinase</fullName>
    </submittedName>
</protein>
<dbReference type="SUPFAM" id="SSF52540">
    <property type="entry name" value="P-loop containing nucleoside triphosphate hydrolases"/>
    <property type="match status" value="1"/>
</dbReference>
<dbReference type="Pfam" id="PF01712">
    <property type="entry name" value="dNK"/>
    <property type="match status" value="1"/>
</dbReference>
<evidence type="ECO:0000256" key="1">
    <source>
        <dbReference type="PIRSR" id="PIRSR000705-3"/>
    </source>
</evidence>
<comment type="caution">
    <text evidence="3">The sequence shown here is derived from an EMBL/GenBank/DDBJ whole genome shotgun (WGS) entry which is preliminary data.</text>
</comment>
<reference evidence="4" key="1">
    <citation type="submission" date="2016-05" db="EMBL/GenBank/DDBJ databases">
        <title>Draft genome of Corynebacterium afermentans subsp. afermentans LCDC 88199T.</title>
        <authorList>
            <person name="Bernier A.-M."/>
            <person name="Bernard K."/>
        </authorList>
    </citation>
    <scope>NUCLEOTIDE SEQUENCE [LARGE SCALE GENOMIC DNA]</scope>
    <source>
        <strain evidence="4">NML01-0328</strain>
    </source>
</reference>
<dbReference type="GO" id="GO:0019136">
    <property type="term" value="F:deoxynucleoside kinase activity"/>
    <property type="evidence" value="ECO:0007669"/>
    <property type="project" value="InterPro"/>
</dbReference>
<dbReference type="PANTHER" id="PTHR10513">
    <property type="entry name" value="DEOXYNUCLEOSIDE KINASE"/>
    <property type="match status" value="1"/>
</dbReference>
<feature type="domain" description="Deoxynucleoside kinase" evidence="2">
    <location>
        <begin position="8"/>
        <end position="202"/>
    </location>
</feature>
<gene>
    <name evidence="3" type="ORF">A7P85_07825</name>
</gene>
<keyword evidence="3" id="KW-0808">Transferase</keyword>
<dbReference type="InterPro" id="IPR027417">
    <property type="entry name" value="P-loop_NTPase"/>
</dbReference>
<dbReference type="RefSeq" id="WP_064083857.1">
    <property type="nucleotide sequence ID" value="NZ_LXSF01000009.1"/>
</dbReference>
<dbReference type="AlphaFoldDB" id="A0A1A9RDU4"/>
<keyword evidence="1" id="KW-0067">ATP-binding</keyword>
<name>A0A1A9RDU4_EIKCO</name>
<dbReference type="CDD" id="cd01673">
    <property type="entry name" value="dNK"/>
    <property type="match status" value="1"/>
</dbReference>
<evidence type="ECO:0000259" key="2">
    <source>
        <dbReference type="Pfam" id="PF01712"/>
    </source>
</evidence>
<dbReference type="EMBL" id="LXSF01000009">
    <property type="protein sequence ID" value="OAM15936.1"/>
    <property type="molecule type" value="Genomic_DNA"/>
</dbReference>
<dbReference type="PANTHER" id="PTHR10513:SF35">
    <property type="entry name" value="DEOXYADENOSINE KINASE"/>
    <property type="match status" value="1"/>
</dbReference>
<keyword evidence="3" id="KW-0418">Kinase</keyword>
<accession>A0A1A9RDU4</accession>
<dbReference type="GO" id="GO:0005737">
    <property type="term" value="C:cytoplasm"/>
    <property type="evidence" value="ECO:0007669"/>
    <property type="project" value="TreeGrafter"/>
</dbReference>
<sequence>MQADYRYIVVEGPIGSGKSPLSRKLAEHFGCTLISEQPEQNPFLEQFYLNAANHGLAAELYFLLRRTETLNLIAAADEIGNANHSMQRVVSDFLLEKDQIFVPTILREDEQALYWQLKQKIMPEIPVPDLVIYLQTSAGAAEAQLRSRGDNHINLFPPGYLQQVHEEYHRYFYLYDRAPLLIANTEELDFVNNPGHFQLLLYAIANMRGSRHYLNLSER</sequence>
<dbReference type="Proteomes" id="UP000078003">
    <property type="component" value="Unassembled WGS sequence"/>
</dbReference>